<feature type="transmembrane region" description="Helical" evidence="2">
    <location>
        <begin position="421"/>
        <end position="443"/>
    </location>
</feature>
<keyword evidence="1" id="KW-0808">Transferase</keyword>
<gene>
    <name evidence="4" type="ORF">VCS650_LOCUS12590</name>
</gene>
<dbReference type="Gene3D" id="2.160.10.10">
    <property type="entry name" value="Hexapeptide repeat proteins"/>
    <property type="match status" value="1"/>
</dbReference>
<dbReference type="PROSITE" id="PS52004">
    <property type="entry name" value="KS3_2"/>
    <property type="match status" value="1"/>
</dbReference>
<protein>
    <recommendedName>
        <fullName evidence="3">Ketosynthase family 3 (KS3) domain-containing protein</fullName>
    </recommendedName>
</protein>
<dbReference type="SUPFAM" id="SSF52151">
    <property type="entry name" value="FabD/lysophospholipase-like"/>
    <property type="match status" value="1"/>
</dbReference>
<evidence type="ECO:0000259" key="3">
    <source>
        <dbReference type="PROSITE" id="PS52004"/>
    </source>
</evidence>
<dbReference type="InterPro" id="IPR050444">
    <property type="entry name" value="Polyketide_Synthase"/>
</dbReference>
<evidence type="ECO:0000256" key="2">
    <source>
        <dbReference type="SAM" id="Phobius"/>
    </source>
</evidence>
<dbReference type="Pfam" id="PF00698">
    <property type="entry name" value="Acyl_transf_1"/>
    <property type="match status" value="1"/>
</dbReference>
<dbReference type="CDD" id="cd00833">
    <property type="entry name" value="PKS"/>
    <property type="match status" value="1"/>
</dbReference>
<sequence length="605" mass="67992">MWCRSFSPNVNVYAKGDGLRFLLLKRLSDTEHDGDRIYCIIRDVLSGHDENQDKINFFIPSAAGQERRTDTLVGDPIEANCLGRFFNRSILDPPLLLGSIKSNLGHTEDAAGVLSLIKVAMCMYHRGITTNMQFTSLNPKIDAQKYYLYILQNFVPFPTLSNNEKVVIGVNSFGMGGSTTHAIIEEYQSNKTSIENGHIDDGNHIKSNRQGPQWWAMGKQLYESEFLFNERINLIDGEMTKINNGEWRLLEELIEKKNERESRINDTNIAQPTLFAIQIALAALLVLWNIYPSSIISHSAGDQAAAFVAGRLTLEETVLPTELTLSGDHCVDYITLGSYTNLGNGCSILPGSHLASETMIGNLTRISRETNSNTGDVFLGVPARVMPFKMPSRSTTTTTTDQMKIIPIWHTCFTHFISKSLLLTIYSLTGVVGMLIIHTILICTTYRYRSYIRYPLVQQMISRLRQDHQQFICPFLGNTQWLINLFRALGAHIGEGVIIPDFSCLTDYHLITIENDVRLNMHANIQCHSFEQRVLQLDSVTIKSSCILMSGSFVMAGCKLMGNNRLYPFTLVMKNDLLRSNTQWKGLPARVVTGPTKPTRTGWSS</sequence>
<organism evidence="4 5">
    <name type="scientific">Adineta steineri</name>
    <dbReference type="NCBI Taxonomy" id="433720"/>
    <lineage>
        <taxon>Eukaryota</taxon>
        <taxon>Metazoa</taxon>
        <taxon>Spiralia</taxon>
        <taxon>Gnathifera</taxon>
        <taxon>Rotifera</taxon>
        <taxon>Eurotatoria</taxon>
        <taxon>Bdelloidea</taxon>
        <taxon>Adinetida</taxon>
        <taxon>Adinetidae</taxon>
        <taxon>Adineta</taxon>
    </lineage>
</organism>
<dbReference type="PANTHER" id="PTHR45681">
    <property type="entry name" value="POLYKETIDE SYNTHASE 44-RELATED"/>
    <property type="match status" value="1"/>
</dbReference>
<dbReference type="InterPro" id="IPR020841">
    <property type="entry name" value="PKS_Beta-ketoAc_synthase_dom"/>
</dbReference>
<keyword evidence="2" id="KW-1133">Transmembrane helix</keyword>
<dbReference type="InterPro" id="IPR014043">
    <property type="entry name" value="Acyl_transferase_dom"/>
</dbReference>
<dbReference type="SMART" id="SM00827">
    <property type="entry name" value="PKS_AT"/>
    <property type="match status" value="1"/>
</dbReference>
<dbReference type="InterPro" id="IPR001227">
    <property type="entry name" value="Ac_transferase_dom_sf"/>
</dbReference>
<evidence type="ECO:0000256" key="1">
    <source>
        <dbReference type="ARBA" id="ARBA00022679"/>
    </source>
</evidence>
<reference evidence="4" key="1">
    <citation type="submission" date="2021-02" db="EMBL/GenBank/DDBJ databases">
        <authorList>
            <person name="Nowell W R."/>
        </authorList>
    </citation>
    <scope>NUCLEOTIDE SEQUENCE</scope>
</reference>
<keyword evidence="2" id="KW-0472">Membrane</keyword>
<dbReference type="SUPFAM" id="SSF53901">
    <property type="entry name" value="Thiolase-like"/>
    <property type="match status" value="1"/>
</dbReference>
<dbReference type="Proteomes" id="UP000663891">
    <property type="component" value="Unassembled WGS sequence"/>
</dbReference>
<dbReference type="Gene3D" id="3.40.366.10">
    <property type="entry name" value="Malonyl-Coenzyme A Acyl Carrier Protein, domain 2"/>
    <property type="match status" value="1"/>
</dbReference>
<dbReference type="OrthoDB" id="3068212at2759"/>
<feature type="domain" description="Ketosynthase family 3 (KS3)" evidence="3">
    <location>
        <begin position="1"/>
        <end position="186"/>
    </location>
</feature>
<dbReference type="SMART" id="SM00825">
    <property type="entry name" value="PKS_KS"/>
    <property type="match status" value="1"/>
</dbReference>
<dbReference type="SUPFAM" id="SSF51161">
    <property type="entry name" value="Trimeric LpxA-like enzymes"/>
    <property type="match status" value="2"/>
</dbReference>
<dbReference type="Pfam" id="PF02801">
    <property type="entry name" value="Ketoacyl-synt_C"/>
    <property type="match status" value="1"/>
</dbReference>
<name>A0A814DRR8_9BILA</name>
<evidence type="ECO:0000313" key="5">
    <source>
        <dbReference type="Proteomes" id="UP000663891"/>
    </source>
</evidence>
<proteinExistence type="predicted"/>
<dbReference type="PANTHER" id="PTHR45681:SF6">
    <property type="entry name" value="POLYKETIDE SYNTHASE 37"/>
    <property type="match status" value="1"/>
</dbReference>
<dbReference type="AlphaFoldDB" id="A0A814DRR8"/>
<keyword evidence="2" id="KW-0812">Transmembrane</keyword>
<dbReference type="InterPro" id="IPR014031">
    <property type="entry name" value="Ketoacyl_synth_C"/>
</dbReference>
<dbReference type="InterPro" id="IPR011004">
    <property type="entry name" value="Trimer_LpxA-like_sf"/>
</dbReference>
<dbReference type="EMBL" id="CAJNON010000098">
    <property type="protein sequence ID" value="CAF0960827.1"/>
    <property type="molecule type" value="Genomic_DNA"/>
</dbReference>
<dbReference type="InterPro" id="IPR016039">
    <property type="entry name" value="Thiolase-like"/>
</dbReference>
<comment type="caution">
    <text evidence="4">The sequence shown here is derived from an EMBL/GenBank/DDBJ whole genome shotgun (WGS) entry which is preliminary data.</text>
</comment>
<evidence type="ECO:0000313" key="4">
    <source>
        <dbReference type="EMBL" id="CAF0960827.1"/>
    </source>
</evidence>
<dbReference type="Gene3D" id="3.40.47.10">
    <property type="match status" value="2"/>
</dbReference>
<accession>A0A814DRR8</accession>
<dbReference type="InterPro" id="IPR016035">
    <property type="entry name" value="Acyl_Trfase/lysoPLipase"/>
</dbReference>
<dbReference type="GO" id="GO:0016746">
    <property type="term" value="F:acyltransferase activity"/>
    <property type="evidence" value="ECO:0007669"/>
    <property type="project" value="InterPro"/>
</dbReference>